<feature type="domain" description="Cytochrome c-type biogenesis protein H TPR" evidence="8">
    <location>
        <begin position="145"/>
        <end position="254"/>
    </location>
</feature>
<evidence type="ECO:0000256" key="5">
    <source>
        <dbReference type="PROSITE-ProRule" id="PRU00339"/>
    </source>
</evidence>
<dbReference type="SUPFAM" id="SSF48452">
    <property type="entry name" value="TPR-like"/>
    <property type="match status" value="2"/>
</dbReference>
<evidence type="ECO:0000313" key="9">
    <source>
        <dbReference type="EMBL" id="TXL76004.1"/>
    </source>
</evidence>
<feature type="transmembrane region" description="Helical" evidence="7">
    <location>
        <begin position="92"/>
        <end position="110"/>
    </location>
</feature>
<evidence type="ECO:0000256" key="7">
    <source>
        <dbReference type="SAM" id="Phobius"/>
    </source>
</evidence>
<evidence type="ECO:0000256" key="3">
    <source>
        <dbReference type="ARBA" id="ARBA00022748"/>
    </source>
</evidence>
<comment type="caution">
    <text evidence="9">The sequence shown here is derived from an EMBL/GenBank/DDBJ whole genome shotgun (WGS) entry which is preliminary data.</text>
</comment>
<dbReference type="GO" id="GO:0017004">
    <property type="term" value="P:cytochrome complex assembly"/>
    <property type="evidence" value="ECO:0007669"/>
    <property type="project" value="UniProtKB-KW"/>
</dbReference>
<keyword evidence="7" id="KW-0812">Transmembrane</keyword>
<evidence type="ECO:0000256" key="2">
    <source>
        <dbReference type="ARBA" id="ARBA00022737"/>
    </source>
</evidence>
<organism evidence="9 10">
    <name type="scientific">Vineibacter terrae</name>
    <dbReference type="NCBI Taxonomy" id="2586908"/>
    <lineage>
        <taxon>Bacteria</taxon>
        <taxon>Pseudomonadati</taxon>
        <taxon>Pseudomonadota</taxon>
        <taxon>Alphaproteobacteria</taxon>
        <taxon>Hyphomicrobiales</taxon>
        <taxon>Vineibacter</taxon>
    </lineage>
</organism>
<dbReference type="NCBIfam" id="TIGR03142">
    <property type="entry name" value="cytochro_ccmI"/>
    <property type="match status" value="1"/>
</dbReference>
<dbReference type="RefSeq" id="WP_147847365.1">
    <property type="nucleotide sequence ID" value="NZ_VDUZ01000012.1"/>
</dbReference>
<evidence type="ECO:0000256" key="1">
    <source>
        <dbReference type="ARBA" id="ARBA00004196"/>
    </source>
</evidence>
<name>A0A5C8PNM9_9HYPH</name>
<feature type="compositionally biased region" description="Basic and acidic residues" evidence="6">
    <location>
        <begin position="283"/>
        <end position="296"/>
    </location>
</feature>
<evidence type="ECO:0000313" key="10">
    <source>
        <dbReference type="Proteomes" id="UP000321638"/>
    </source>
</evidence>
<comment type="subcellular location">
    <subcellularLocation>
        <location evidence="1">Cell envelope</location>
    </subcellularLocation>
</comment>
<feature type="region of interest" description="Disordered" evidence="6">
    <location>
        <begin position="278"/>
        <end position="319"/>
    </location>
</feature>
<dbReference type="InterPro" id="IPR011990">
    <property type="entry name" value="TPR-like_helical_dom_sf"/>
</dbReference>
<dbReference type="PANTHER" id="PTHR47870">
    <property type="entry name" value="CYTOCHROME C-TYPE BIOGENESIS PROTEIN CCMH"/>
    <property type="match status" value="1"/>
</dbReference>
<dbReference type="GO" id="GO:0030313">
    <property type="term" value="C:cell envelope"/>
    <property type="evidence" value="ECO:0007669"/>
    <property type="project" value="UniProtKB-SubCell"/>
</dbReference>
<accession>A0A5C8PNM9</accession>
<evidence type="ECO:0000259" key="8">
    <source>
        <dbReference type="Pfam" id="PF23914"/>
    </source>
</evidence>
<keyword evidence="2" id="KW-0677">Repeat</keyword>
<evidence type="ECO:0000256" key="6">
    <source>
        <dbReference type="SAM" id="MobiDB-lite"/>
    </source>
</evidence>
<keyword evidence="3" id="KW-0201">Cytochrome c-type biogenesis</keyword>
<reference evidence="9 10" key="1">
    <citation type="submission" date="2019-06" db="EMBL/GenBank/DDBJ databases">
        <title>New taxonomy in bacterial strain CC-CFT640, isolated from vineyard.</title>
        <authorList>
            <person name="Lin S.-Y."/>
            <person name="Tsai C.-F."/>
            <person name="Young C.-C."/>
        </authorList>
    </citation>
    <scope>NUCLEOTIDE SEQUENCE [LARGE SCALE GENOMIC DNA]</scope>
    <source>
        <strain evidence="9 10">CC-CFT640</strain>
    </source>
</reference>
<feature type="compositionally biased region" description="Basic and acidic residues" evidence="6">
    <location>
        <begin position="305"/>
        <end position="319"/>
    </location>
</feature>
<dbReference type="InterPro" id="IPR017560">
    <property type="entry name" value="Cyt_c_biogenesis_CcmI"/>
</dbReference>
<dbReference type="PANTHER" id="PTHR47870:SF1">
    <property type="entry name" value="CYTOCHROME C-TYPE BIOGENESIS PROTEIN CCMH"/>
    <property type="match status" value="1"/>
</dbReference>
<proteinExistence type="predicted"/>
<dbReference type="EMBL" id="VDUZ01000012">
    <property type="protein sequence ID" value="TXL76004.1"/>
    <property type="molecule type" value="Genomic_DNA"/>
</dbReference>
<feature type="domain" description="Cytochrome c-type biogenesis protein H TPR" evidence="8">
    <location>
        <begin position="318"/>
        <end position="449"/>
    </location>
</feature>
<evidence type="ECO:0000256" key="4">
    <source>
        <dbReference type="ARBA" id="ARBA00022803"/>
    </source>
</evidence>
<dbReference type="InterPro" id="IPR019734">
    <property type="entry name" value="TPR_rpt"/>
</dbReference>
<feature type="transmembrane region" description="Helical" evidence="7">
    <location>
        <begin position="6"/>
        <end position="23"/>
    </location>
</feature>
<feature type="repeat" description="TPR" evidence="5">
    <location>
        <begin position="340"/>
        <end position="373"/>
    </location>
</feature>
<dbReference type="Pfam" id="PF23914">
    <property type="entry name" value="TPR_CcmH_CycH"/>
    <property type="match status" value="2"/>
</dbReference>
<protein>
    <submittedName>
        <fullName evidence="9">C-type cytochrome biogenesis protein CcmI</fullName>
    </submittedName>
</protein>
<dbReference type="Gene3D" id="1.25.40.10">
    <property type="entry name" value="Tetratricopeptide repeat domain"/>
    <property type="match status" value="2"/>
</dbReference>
<keyword evidence="4 5" id="KW-0802">TPR repeat</keyword>
<dbReference type="InterPro" id="IPR056413">
    <property type="entry name" value="TPR_CcmH_CycH"/>
</dbReference>
<dbReference type="OrthoDB" id="9815847at2"/>
<sequence>MTLPFALAVITALVIAALLLPLLRRRFDATRRLDHDLAIYKDQLAEVERDRLAGRLSGDEAKAASTEIERRILAAAGADDAATMPVPPRRRFLPTAIAILVPVAALGIYFQTGRPELPAQPFAERPKPPAPSVADAGPMEMVRRLRERVEKDPKDVEARLALGRAQLAVGRVADAVESFRAAQQAAPDRADVLSALGEALTFESDGVVTQPARALFAAALERDPRSAGARFYLGLADAQGGDPASALRRWLDLEADSPDGAPWLETLAREIERVSRQAGIDPKSIRPDRKERKPRDAGMPQPSADDVKRLEQLPPEQREQQIRAMVDRLAERLKEAPDDVEGWRRLARARAVLGEHGKAAEAYAAADKLKPDDPEILAAWAEVRLRLDEVGTKPLSPETIAVLKRLEKVRPDNGLALFFLAQADEAAGDRPGAIARLRRLRDLMPAEAPARAAIEKRLQALEGK</sequence>
<dbReference type="AlphaFoldDB" id="A0A5C8PNM9"/>
<dbReference type="SMART" id="SM00028">
    <property type="entry name" value="TPR"/>
    <property type="match status" value="2"/>
</dbReference>
<dbReference type="PROSITE" id="PS50005">
    <property type="entry name" value="TPR"/>
    <property type="match status" value="2"/>
</dbReference>
<keyword evidence="7" id="KW-1133">Transmembrane helix</keyword>
<dbReference type="Proteomes" id="UP000321638">
    <property type="component" value="Unassembled WGS sequence"/>
</dbReference>
<feature type="repeat" description="TPR" evidence="5">
    <location>
        <begin position="156"/>
        <end position="189"/>
    </location>
</feature>
<gene>
    <name evidence="9" type="primary">ccmI</name>
    <name evidence="9" type="ORF">FHP25_12995</name>
</gene>
<keyword evidence="10" id="KW-1185">Reference proteome</keyword>
<dbReference type="InterPro" id="IPR051263">
    <property type="entry name" value="C-type_cytochrome_biogenesis"/>
</dbReference>
<keyword evidence="7" id="KW-0472">Membrane</keyword>